<proteinExistence type="predicted"/>
<accession>X1FID1</accession>
<comment type="caution">
    <text evidence="1">The sequence shown here is derived from an EMBL/GenBank/DDBJ whole genome shotgun (WGS) entry which is preliminary data.</text>
</comment>
<dbReference type="EMBL" id="BARU01014340">
    <property type="protein sequence ID" value="GAH32285.1"/>
    <property type="molecule type" value="Genomic_DNA"/>
</dbReference>
<evidence type="ECO:0000313" key="1">
    <source>
        <dbReference type="EMBL" id="GAH32285.1"/>
    </source>
</evidence>
<feature type="non-terminal residue" evidence="1">
    <location>
        <position position="160"/>
    </location>
</feature>
<name>X1FID1_9ZZZZ</name>
<organism evidence="1">
    <name type="scientific">marine sediment metagenome</name>
    <dbReference type="NCBI Taxonomy" id="412755"/>
    <lineage>
        <taxon>unclassified sequences</taxon>
        <taxon>metagenomes</taxon>
        <taxon>ecological metagenomes</taxon>
    </lineage>
</organism>
<feature type="non-terminal residue" evidence="1">
    <location>
        <position position="1"/>
    </location>
</feature>
<gene>
    <name evidence="1" type="ORF">S03H2_25367</name>
</gene>
<sequence>SFIPDDDSADYDLRGSMSFVVCSNEQFADGDMSDWIVEAQGASVFLDTGNYSAEPASMRIEGSPQEGDYASCVSPPVDCNYMRSYQISLAFFWDDFYEAKLVEFGHIRLLARSPSLPLEYSPDGDWSNTVAIGPAFNSMLPPGTWGEITISVNPGMFHYK</sequence>
<protein>
    <submittedName>
        <fullName evidence="1">Uncharacterized protein</fullName>
    </submittedName>
</protein>
<reference evidence="1" key="1">
    <citation type="journal article" date="2014" name="Front. Microbiol.">
        <title>High frequency of phylogenetically diverse reductive dehalogenase-homologous genes in deep subseafloor sedimentary metagenomes.</title>
        <authorList>
            <person name="Kawai M."/>
            <person name="Futagami T."/>
            <person name="Toyoda A."/>
            <person name="Takaki Y."/>
            <person name="Nishi S."/>
            <person name="Hori S."/>
            <person name="Arai W."/>
            <person name="Tsubouchi T."/>
            <person name="Morono Y."/>
            <person name="Uchiyama I."/>
            <person name="Ito T."/>
            <person name="Fujiyama A."/>
            <person name="Inagaki F."/>
            <person name="Takami H."/>
        </authorList>
    </citation>
    <scope>NUCLEOTIDE SEQUENCE</scope>
    <source>
        <strain evidence="1">Expedition CK06-06</strain>
    </source>
</reference>
<dbReference type="AlphaFoldDB" id="X1FID1"/>